<dbReference type="InterPro" id="IPR017395">
    <property type="entry name" value="Chlorophyllase-like"/>
</dbReference>
<protein>
    <recommendedName>
        <fullName evidence="3">Chlorophyllase</fullName>
    </recommendedName>
</protein>
<proteinExistence type="predicted"/>
<dbReference type="InterPro" id="IPR029058">
    <property type="entry name" value="AB_hydrolase_fold"/>
</dbReference>
<dbReference type="AlphaFoldDB" id="A0A7R9A999"/>
<accession>A0A7R9A999</accession>
<evidence type="ECO:0000313" key="1">
    <source>
        <dbReference type="EMBL" id="CAD7249858.1"/>
    </source>
</evidence>
<organism evidence="1">
    <name type="scientific">Darwinula stevensoni</name>
    <dbReference type="NCBI Taxonomy" id="69355"/>
    <lineage>
        <taxon>Eukaryota</taxon>
        <taxon>Metazoa</taxon>
        <taxon>Ecdysozoa</taxon>
        <taxon>Arthropoda</taxon>
        <taxon>Crustacea</taxon>
        <taxon>Oligostraca</taxon>
        <taxon>Ostracoda</taxon>
        <taxon>Podocopa</taxon>
        <taxon>Podocopida</taxon>
        <taxon>Darwinulocopina</taxon>
        <taxon>Darwinuloidea</taxon>
        <taxon>Darwinulidae</taxon>
        <taxon>Darwinula</taxon>
    </lineage>
</organism>
<dbReference type="EMBL" id="CAJPEV010002527">
    <property type="protein sequence ID" value="CAG0897200.1"/>
    <property type="molecule type" value="Genomic_DNA"/>
</dbReference>
<dbReference type="OrthoDB" id="2093222at2759"/>
<gene>
    <name evidence="1" type="ORF">DSTB1V02_LOCUS9644</name>
</gene>
<dbReference type="Proteomes" id="UP000677054">
    <property type="component" value="Unassembled WGS sequence"/>
</dbReference>
<sequence length="405" mass="44208">MPLTSIASAASSNARLHTAAGFLVRLDLLHERPPPRASSSSGVLLLRRPPPPRILGISALMEIPAAWMWLAVLAFAPGTSAFQDPYEPDPANPVWVFKAFNFLTILTGLKYNLDLYVPRTESPLPVLYFLPGFQATVPSTLYSTVLKHVASHGFLVVGVWNPLGIIDSDYRAKELEGVVGWVERNLENWLRKDLPLQVSLDHARSTLACQSAGCHIAVSFLSNQGCANFKSLVMISPVDGKDPFGIIQQFIITPNEKVPFSIPSLTLAAGLDPLQTIPFFPACAPENLSNKRFFDAMRDVPRWYISATDYGHADLLDPIYVAGNQLLKVCSTNPLTDKATYRRYIAGQIIAFLRSFESLESCEQALPRLRSPTLVRVETVSSGLDCGTSTPTIVGADKCAGGVAR</sequence>
<dbReference type="PANTHER" id="PTHR33428:SF14">
    <property type="entry name" value="CARBOXYLESTERASE TYPE B DOMAIN-CONTAINING PROTEIN"/>
    <property type="match status" value="1"/>
</dbReference>
<dbReference type="Pfam" id="PF07224">
    <property type="entry name" value="Chlorophyllase"/>
    <property type="match status" value="1"/>
</dbReference>
<evidence type="ECO:0008006" key="3">
    <source>
        <dbReference type="Google" id="ProtNLM"/>
    </source>
</evidence>
<dbReference type="Gene3D" id="3.40.50.1820">
    <property type="entry name" value="alpha/beta hydrolase"/>
    <property type="match status" value="1"/>
</dbReference>
<name>A0A7R9A999_9CRUS</name>
<dbReference type="PANTHER" id="PTHR33428">
    <property type="entry name" value="CHLOROPHYLLASE-2, CHLOROPLASTIC"/>
    <property type="match status" value="1"/>
</dbReference>
<reference evidence="1" key="1">
    <citation type="submission" date="2020-11" db="EMBL/GenBank/DDBJ databases">
        <authorList>
            <person name="Tran Van P."/>
        </authorList>
    </citation>
    <scope>NUCLEOTIDE SEQUENCE</scope>
</reference>
<dbReference type="SUPFAM" id="SSF53474">
    <property type="entry name" value="alpha/beta-Hydrolases"/>
    <property type="match status" value="1"/>
</dbReference>
<dbReference type="EMBL" id="LR902044">
    <property type="protein sequence ID" value="CAD7249858.1"/>
    <property type="molecule type" value="Genomic_DNA"/>
</dbReference>
<evidence type="ECO:0000313" key="2">
    <source>
        <dbReference type="Proteomes" id="UP000677054"/>
    </source>
</evidence>
<keyword evidence="2" id="KW-1185">Reference proteome</keyword>